<evidence type="ECO:0000256" key="6">
    <source>
        <dbReference type="SAM" id="MobiDB-lite"/>
    </source>
</evidence>
<keyword evidence="9" id="KW-1185">Reference proteome</keyword>
<dbReference type="InterPro" id="IPR050235">
    <property type="entry name" value="CK1_Ser-Thr_kinase"/>
</dbReference>
<keyword evidence="5" id="KW-0723">Serine/threonine-protein kinase</keyword>
<dbReference type="Gene3D" id="1.10.510.10">
    <property type="entry name" value="Transferase(Phosphotransferase) domain 1"/>
    <property type="match status" value="1"/>
</dbReference>
<dbReference type="PANTHER" id="PTHR11909">
    <property type="entry name" value="CASEIN KINASE-RELATED"/>
    <property type="match status" value="1"/>
</dbReference>
<organism evidence="8 9">
    <name type="scientific">Schizophyllum amplum</name>
    <dbReference type="NCBI Taxonomy" id="97359"/>
    <lineage>
        <taxon>Eukaryota</taxon>
        <taxon>Fungi</taxon>
        <taxon>Dikarya</taxon>
        <taxon>Basidiomycota</taxon>
        <taxon>Agaricomycotina</taxon>
        <taxon>Agaricomycetes</taxon>
        <taxon>Agaricomycetidae</taxon>
        <taxon>Agaricales</taxon>
        <taxon>Schizophyllaceae</taxon>
        <taxon>Schizophyllum</taxon>
    </lineage>
</organism>
<evidence type="ECO:0000256" key="5">
    <source>
        <dbReference type="RuleBase" id="RU000304"/>
    </source>
</evidence>
<proteinExistence type="inferred from homology"/>
<feature type="compositionally biased region" description="Low complexity" evidence="6">
    <location>
        <begin position="295"/>
        <end position="309"/>
    </location>
</feature>
<evidence type="ECO:0000313" key="9">
    <source>
        <dbReference type="Proteomes" id="UP000320762"/>
    </source>
</evidence>
<reference evidence="8 9" key="1">
    <citation type="journal article" date="2019" name="New Phytol.">
        <title>Comparative genomics reveals unique wood-decay strategies and fruiting body development in the Schizophyllaceae.</title>
        <authorList>
            <person name="Almasi E."/>
            <person name="Sahu N."/>
            <person name="Krizsan K."/>
            <person name="Balint B."/>
            <person name="Kovacs G.M."/>
            <person name="Kiss B."/>
            <person name="Cseklye J."/>
            <person name="Drula E."/>
            <person name="Henrissat B."/>
            <person name="Nagy I."/>
            <person name="Chovatia M."/>
            <person name="Adam C."/>
            <person name="LaButti K."/>
            <person name="Lipzen A."/>
            <person name="Riley R."/>
            <person name="Grigoriev I.V."/>
            <person name="Nagy L.G."/>
        </authorList>
    </citation>
    <scope>NUCLEOTIDE SEQUENCE [LARGE SCALE GENOMIC DNA]</scope>
    <source>
        <strain evidence="8 9">NL-1724</strain>
    </source>
</reference>
<dbReference type="OrthoDB" id="5579860at2759"/>
<gene>
    <name evidence="8" type="ORF">BD626DRAFT_506656</name>
</gene>
<accession>A0A550C4X6</accession>
<dbReference type="InterPro" id="IPR017441">
    <property type="entry name" value="Protein_kinase_ATP_BS"/>
</dbReference>
<sequence>MTQFNSSALVLPSSNAGPAIRRHLRSTLSMRLHLDDLIGRGGYGRVYCAHTTDSPSPRLFAVKKVHVNKQIRNPTLRHEASVMLLLQGHPSIPEVYAWGRSQYYEYLALERLGETLYSTLDDSEGLTLRNLIALTCQMIDAVEHVHSHNIVHCDIKPGNFLFELDSASGRIKLIDFGVAAVYRDSVTLRHKPEAPIPRLVGTSAYASINMHQRCRPTRRDDIESLAYTTLRLLCGELPWSHLSRSFEIFPEKQKWCGAAIGAGCPPFDASPDYARWKRAFGMFYQECPTTQYAQSPPSSDSDPLPISDDGWVPTSTWPEPTDLPDEDLIGNEQEVVRTMLENIEEPPAMKRPWTTRDCGPELMVHH</sequence>
<protein>
    <recommendedName>
        <fullName evidence="1">non-specific serine/threonine protein kinase</fullName>
        <ecNumber evidence="1">2.7.11.1</ecNumber>
    </recommendedName>
</protein>
<name>A0A550C4X6_9AGAR</name>
<evidence type="ECO:0000256" key="3">
    <source>
        <dbReference type="ARBA" id="ARBA00022840"/>
    </source>
</evidence>
<dbReference type="SMART" id="SM00220">
    <property type="entry name" value="S_TKc"/>
    <property type="match status" value="1"/>
</dbReference>
<dbReference type="EC" id="2.7.11.1" evidence="1"/>
<dbReference type="GO" id="GO:0004674">
    <property type="term" value="F:protein serine/threonine kinase activity"/>
    <property type="evidence" value="ECO:0007669"/>
    <property type="project" value="UniProtKB-KW"/>
</dbReference>
<keyword evidence="8" id="KW-0418">Kinase</keyword>
<dbReference type="PROSITE" id="PS00107">
    <property type="entry name" value="PROTEIN_KINASE_ATP"/>
    <property type="match status" value="1"/>
</dbReference>
<dbReference type="EMBL" id="VDMD01000025">
    <property type="protein sequence ID" value="TRM59861.1"/>
    <property type="molecule type" value="Genomic_DNA"/>
</dbReference>
<evidence type="ECO:0000256" key="2">
    <source>
        <dbReference type="ARBA" id="ARBA00022741"/>
    </source>
</evidence>
<feature type="binding site" evidence="4">
    <location>
        <position position="64"/>
    </location>
    <ligand>
        <name>ATP</name>
        <dbReference type="ChEBI" id="CHEBI:30616"/>
    </ligand>
</feature>
<dbReference type="Proteomes" id="UP000320762">
    <property type="component" value="Unassembled WGS sequence"/>
</dbReference>
<dbReference type="InterPro" id="IPR000719">
    <property type="entry name" value="Prot_kinase_dom"/>
</dbReference>
<keyword evidence="3 4" id="KW-0067">ATP-binding</keyword>
<comment type="similarity">
    <text evidence="5">Belongs to the protein kinase superfamily.</text>
</comment>
<dbReference type="Pfam" id="PF00069">
    <property type="entry name" value="Pkinase"/>
    <property type="match status" value="1"/>
</dbReference>
<comment type="caution">
    <text evidence="8">The sequence shown here is derived from an EMBL/GenBank/DDBJ whole genome shotgun (WGS) entry which is preliminary data.</text>
</comment>
<evidence type="ECO:0000313" key="8">
    <source>
        <dbReference type="EMBL" id="TRM59861.1"/>
    </source>
</evidence>
<keyword evidence="8" id="KW-0808">Transferase</keyword>
<evidence type="ECO:0000256" key="1">
    <source>
        <dbReference type="ARBA" id="ARBA00012513"/>
    </source>
</evidence>
<feature type="region of interest" description="Disordered" evidence="6">
    <location>
        <begin position="291"/>
        <end position="327"/>
    </location>
</feature>
<dbReference type="STRING" id="97359.A0A550C4X6"/>
<keyword evidence="2 4" id="KW-0547">Nucleotide-binding</keyword>
<evidence type="ECO:0000259" key="7">
    <source>
        <dbReference type="PROSITE" id="PS50011"/>
    </source>
</evidence>
<dbReference type="InterPro" id="IPR008271">
    <property type="entry name" value="Ser/Thr_kinase_AS"/>
</dbReference>
<dbReference type="AlphaFoldDB" id="A0A550C4X6"/>
<dbReference type="PROSITE" id="PS50011">
    <property type="entry name" value="PROTEIN_KINASE_DOM"/>
    <property type="match status" value="1"/>
</dbReference>
<dbReference type="PROSITE" id="PS00108">
    <property type="entry name" value="PROTEIN_KINASE_ST"/>
    <property type="match status" value="1"/>
</dbReference>
<evidence type="ECO:0000256" key="4">
    <source>
        <dbReference type="PROSITE-ProRule" id="PRU10141"/>
    </source>
</evidence>
<dbReference type="SUPFAM" id="SSF56112">
    <property type="entry name" value="Protein kinase-like (PK-like)"/>
    <property type="match status" value="1"/>
</dbReference>
<dbReference type="GO" id="GO:0005524">
    <property type="term" value="F:ATP binding"/>
    <property type="evidence" value="ECO:0007669"/>
    <property type="project" value="UniProtKB-UniRule"/>
</dbReference>
<dbReference type="InterPro" id="IPR011009">
    <property type="entry name" value="Kinase-like_dom_sf"/>
</dbReference>
<feature type="domain" description="Protein kinase" evidence="7">
    <location>
        <begin position="32"/>
        <end position="366"/>
    </location>
</feature>